<dbReference type="AlphaFoldDB" id="A0A8K0AJI2"/>
<protein>
    <submittedName>
        <fullName evidence="2">Hypp5401 protein</fullName>
    </submittedName>
</protein>
<dbReference type="PANTHER" id="PTHR48174:SF5">
    <property type="entry name" value="VACUOLAR PROTEIN SORTING-ASSOCIATED PROTEIN 62"/>
    <property type="match status" value="1"/>
</dbReference>
<dbReference type="EMBL" id="OV696694">
    <property type="protein sequence ID" value="CAH1274719.1"/>
    <property type="molecule type" value="Genomic_DNA"/>
</dbReference>
<proteinExistence type="predicted"/>
<evidence type="ECO:0000256" key="1">
    <source>
        <dbReference type="SAM" id="SignalP"/>
    </source>
</evidence>
<gene>
    <name evidence="2" type="primary">Hypp5401</name>
    <name evidence="2" type="ORF">BLAG_LOCUS25653</name>
</gene>
<evidence type="ECO:0000313" key="3">
    <source>
        <dbReference type="Proteomes" id="UP000838412"/>
    </source>
</evidence>
<dbReference type="PANTHER" id="PTHR48174">
    <property type="entry name" value="DUF946 FAMILY PROTEIN"/>
    <property type="match status" value="1"/>
</dbReference>
<keyword evidence="3" id="KW-1185">Reference proteome</keyword>
<name>A0A8K0AJI2_BRALA</name>
<dbReference type="Proteomes" id="UP000838412">
    <property type="component" value="Chromosome 9"/>
</dbReference>
<evidence type="ECO:0000313" key="2">
    <source>
        <dbReference type="EMBL" id="CAH1274719.1"/>
    </source>
</evidence>
<dbReference type="OrthoDB" id="188042at2759"/>
<dbReference type="InterPro" id="IPR009291">
    <property type="entry name" value="Vps62"/>
</dbReference>
<sequence>MGVVVLFVLTSQFFLGTVIKGDQSGTTHVTIDENLGALASTYAPKVWLAKDENYNPSSVGFHLENVKVYDGATSYSSTPSTLSTCSEDCYMSSNQPLDHASATLPFFSGEHVGSTQQPPVYAVVKRINESTTDILYWMFYPYNRGKNVCIGIHIFGVCIGGYSTFGNHVGDWEYATMRLEDGQPDKLFVSSHDFGGIYDWDAASETYKKGEDAIETEGTHPILYSALGSHGLWSTPGSHVYKDMPAIIDDLRDETSNGTAWDTWRNVAFTMYRPDGGYTGSWAWLNFKGRWGNRKDGCSVEWASGECILNDGATSINYREYMENNDLA</sequence>
<organism evidence="2 3">
    <name type="scientific">Branchiostoma lanceolatum</name>
    <name type="common">Common lancelet</name>
    <name type="synonym">Amphioxus lanceolatum</name>
    <dbReference type="NCBI Taxonomy" id="7740"/>
    <lineage>
        <taxon>Eukaryota</taxon>
        <taxon>Metazoa</taxon>
        <taxon>Chordata</taxon>
        <taxon>Cephalochordata</taxon>
        <taxon>Leptocardii</taxon>
        <taxon>Amphioxiformes</taxon>
        <taxon>Branchiostomatidae</taxon>
        <taxon>Branchiostoma</taxon>
    </lineage>
</organism>
<feature type="chain" id="PRO_5035446886" evidence="1">
    <location>
        <begin position="17"/>
        <end position="328"/>
    </location>
</feature>
<keyword evidence="1" id="KW-0732">Signal</keyword>
<feature type="signal peptide" evidence="1">
    <location>
        <begin position="1"/>
        <end position="16"/>
    </location>
</feature>
<dbReference type="Pfam" id="PF06101">
    <property type="entry name" value="Vps62"/>
    <property type="match status" value="1"/>
</dbReference>
<accession>A0A8K0AJI2</accession>
<reference evidence="2" key="1">
    <citation type="submission" date="2022-01" db="EMBL/GenBank/DDBJ databases">
        <authorList>
            <person name="Braso-Vives M."/>
        </authorList>
    </citation>
    <scope>NUCLEOTIDE SEQUENCE</scope>
</reference>